<keyword evidence="2" id="KW-1185">Reference proteome</keyword>
<gene>
    <name evidence="1" type="ORF">DVS28_b0244</name>
</gene>
<accession>A0A346Y6B7</accession>
<dbReference type="EMBL" id="CP031166">
    <property type="protein sequence ID" value="AXV10014.1"/>
    <property type="molecule type" value="Genomic_DNA"/>
</dbReference>
<evidence type="ECO:0000313" key="1">
    <source>
        <dbReference type="EMBL" id="AXV10014.1"/>
    </source>
</evidence>
<keyword evidence="1" id="KW-0614">Plasmid</keyword>
<dbReference type="KEGG" id="euz:DVS28_b0244"/>
<reference evidence="1 2" key="1">
    <citation type="submission" date="2018-09" db="EMBL/GenBank/DDBJ databases">
        <title>Complete genome sequence of Euzebya sp. DY32-46 isolated from seawater of Pacific Ocean.</title>
        <authorList>
            <person name="Xu L."/>
            <person name="Wu Y.-H."/>
            <person name="Xu X.-W."/>
        </authorList>
    </citation>
    <scope>NUCLEOTIDE SEQUENCE [LARGE SCALE GENOMIC DNA]</scope>
    <source>
        <strain evidence="1 2">DY32-46</strain>
        <plasmid evidence="2">pedy32-46i</plasmid>
    </source>
</reference>
<name>A0A346Y6B7_9ACTN</name>
<dbReference type="AlphaFoldDB" id="A0A346Y6B7"/>
<evidence type="ECO:0000313" key="2">
    <source>
        <dbReference type="Proteomes" id="UP000264006"/>
    </source>
</evidence>
<sequence>MTADELATKVATGTPNEIMASNARMLRDLADAFDRGIDPTRPVTPQIIELVNKTANLLPSLVLGNLTELAVNADQILGHLAPAGADDA</sequence>
<geneLocation type="plasmid" evidence="2">
    <name>pedy32-46i</name>
</geneLocation>
<organism evidence="1 2">
    <name type="scientific">Euzebya pacifica</name>
    <dbReference type="NCBI Taxonomy" id="1608957"/>
    <lineage>
        <taxon>Bacteria</taxon>
        <taxon>Bacillati</taxon>
        <taxon>Actinomycetota</taxon>
        <taxon>Nitriliruptoria</taxon>
        <taxon>Euzebyales</taxon>
    </lineage>
</organism>
<dbReference type="RefSeq" id="WP_114594609.1">
    <property type="nucleotide sequence ID" value="NZ_CP031166.1"/>
</dbReference>
<proteinExistence type="predicted"/>
<protein>
    <submittedName>
        <fullName evidence="1">Uncharacterized protein</fullName>
    </submittedName>
</protein>
<dbReference type="Proteomes" id="UP000264006">
    <property type="component" value="Plasmid pEDY32-46I"/>
</dbReference>